<gene>
    <name evidence="1" type="ORF">CITCOLO1_LOCUS12856</name>
</gene>
<keyword evidence="2" id="KW-1185">Reference proteome</keyword>
<name>A0ABP0YMF5_9ROSI</name>
<reference evidence="1 2" key="1">
    <citation type="submission" date="2024-03" db="EMBL/GenBank/DDBJ databases">
        <authorList>
            <person name="Gkanogiannis A."/>
            <person name="Becerra Lopez-Lavalle L."/>
        </authorList>
    </citation>
    <scope>NUCLEOTIDE SEQUENCE [LARGE SCALE GENOMIC DNA]</scope>
</reference>
<dbReference type="Pfam" id="PF03087">
    <property type="entry name" value="BPS1"/>
    <property type="match status" value="1"/>
</dbReference>
<proteinExistence type="predicted"/>
<dbReference type="PANTHER" id="PTHR33070:SF120">
    <property type="entry name" value="EXPRESSED PROTEIN"/>
    <property type="match status" value="1"/>
</dbReference>
<evidence type="ECO:0000313" key="2">
    <source>
        <dbReference type="Proteomes" id="UP001642487"/>
    </source>
</evidence>
<dbReference type="PANTHER" id="PTHR33070">
    <property type="entry name" value="OS06G0725500 PROTEIN"/>
    <property type="match status" value="1"/>
</dbReference>
<accession>A0ABP0YMF5</accession>
<organism evidence="1 2">
    <name type="scientific">Citrullus colocynthis</name>
    <name type="common">colocynth</name>
    <dbReference type="NCBI Taxonomy" id="252529"/>
    <lineage>
        <taxon>Eukaryota</taxon>
        <taxon>Viridiplantae</taxon>
        <taxon>Streptophyta</taxon>
        <taxon>Embryophyta</taxon>
        <taxon>Tracheophyta</taxon>
        <taxon>Spermatophyta</taxon>
        <taxon>Magnoliopsida</taxon>
        <taxon>eudicotyledons</taxon>
        <taxon>Gunneridae</taxon>
        <taxon>Pentapetalae</taxon>
        <taxon>rosids</taxon>
        <taxon>fabids</taxon>
        <taxon>Cucurbitales</taxon>
        <taxon>Cucurbitaceae</taxon>
        <taxon>Benincaseae</taxon>
        <taxon>Citrullus</taxon>
    </lineage>
</organism>
<dbReference type="InterPro" id="IPR004320">
    <property type="entry name" value="BPS1_pln"/>
</dbReference>
<dbReference type="EMBL" id="OZ021738">
    <property type="protein sequence ID" value="CAK9320800.1"/>
    <property type="molecule type" value="Genomic_DNA"/>
</dbReference>
<dbReference type="Proteomes" id="UP001642487">
    <property type="component" value="Chromosome 4"/>
</dbReference>
<evidence type="ECO:0000313" key="1">
    <source>
        <dbReference type="EMBL" id="CAK9320800.1"/>
    </source>
</evidence>
<protein>
    <submittedName>
        <fullName evidence="1">Uncharacterized protein</fullName>
    </submittedName>
</protein>
<sequence>MHAQRLSIYKSKMVTTSIFTGTHLPVRSVSLPTRVELEPEPLLQSLKSLQGLSHNAKTTPFGLEEIQAALVGLAELYNSVGELVQSSSTQQALVHYKEGKLVEEALNESVVLIDSCSLARDIILIMKQNIQTLQSALRRKSANSSIESHVCAYFSFRRKVKKDIRSCLGALKRMENDRTTNFSLLDIPNHDLLPLIRLLREARTISFSIFGELLAFLSVPVGNGKARGWSLVSQLMPVIKSGSGKGQKTVNELENVDIALHSLLGQGKGNGGNDNKAEVVQMAQRRLGTLASSFERIESGLDCMFRCLVKHRVCFLNMLVH</sequence>